<feature type="domain" description="Methyl-accepting transducer" evidence="11">
    <location>
        <begin position="285"/>
        <end position="521"/>
    </location>
</feature>
<dbReference type="SMART" id="SM00304">
    <property type="entry name" value="HAMP"/>
    <property type="match status" value="2"/>
</dbReference>
<dbReference type="Pfam" id="PF17200">
    <property type="entry name" value="sCache_2"/>
    <property type="match status" value="1"/>
</dbReference>
<evidence type="ECO:0000313" key="17">
    <source>
        <dbReference type="Proteomes" id="UP000239648"/>
    </source>
</evidence>
<comment type="subcellular location">
    <subcellularLocation>
        <location evidence="1">Cell inner membrane</location>
        <topology evidence="1">Multi-pass membrane protein</topology>
    </subcellularLocation>
</comment>
<dbReference type="Gene3D" id="1.10.287.950">
    <property type="entry name" value="Methyl-accepting chemotaxis protein"/>
    <property type="match status" value="1"/>
</dbReference>
<keyword evidence="7 9" id="KW-0807">Transducer</keyword>
<keyword evidence="4 10" id="KW-0812">Transmembrane</keyword>
<dbReference type="EMBL" id="PTIU01000002">
    <property type="protein sequence ID" value="PPK56062.1"/>
    <property type="molecule type" value="Genomic_DNA"/>
</dbReference>
<dbReference type="Proteomes" id="UP000239446">
    <property type="component" value="Unassembled WGS sequence"/>
</dbReference>
<gene>
    <name evidence="15" type="ORF">B0H24_100225</name>
    <name evidence="14" type="ORF">BY455_10225</name>
</gene>
<accession>A0A2S6G9Q4</accession>
<evidence type="ECO:0000256" key="5">
    <source>
        <dbReference type="ARBA" id="ARBA00022989"/>
    </source>
</evidence>
<evidence type="ECO:0000259" key="11">
    <source>
        <dbReference type="PROSITE" id="PS50111"/>
    </source>
</evidence>
<evidence type="ECO:0000256" key="2">
    <source>
        <dbReference type="ARBA" id="ARBA00022475"/>
    </source>
</evidence>
<dbReference type="CDD" id="cd18774">
    <property type="entry name" value="PDC2_HK_sensor"/>
    <property type="match status" value="1"/>
</dbReference>
<evidence type="ECO:0000256" key="8">
    <source>
        <dbReference type="ARBA" id="ARBA00029447"/>
    </source>
</evidence>
<keyword evidence="2" id="KW-1003">Cell membrane</keyword>
<dbReference type="PROSITE" id="PS50885">
    <property type="entry name" value="HAMP"/>
    <property type="match status" value="1"/>
</dbReference>
<dbReference type="PANTHER" id="PTHR32089">
    <property type="entry name" value="METHYL-ACCEPTING CHEMOTAXIS PROTEIN MCPB"/>
    <property type="match status" value="1"/>
</dbReference>
<comment type="caution">
    <text evidence="15">The sequence shown here is derived from an EMBL/GenBank/DDBJ whole genome shotgun (WGS) entry which is preliminary data.</text>
</comment>
<reference evidence="15 16" key="2">
    <citation type="submission" date="2018-02" db="EMBL/GenBank/DDBJ databases">
        <title>Subsurface microbial communities from deep shales in Ohio and West Virginia, USA.</title>
        <authorList>
            <person name="Wrighton K."/>
        </authorList>
    </citation>
    <scope>NUCLEOTIDE SEQUENCE [LARGE SCALE GENOMIC DNA]</scope>
    <source>
        <strain evidence="15 16">UTICA-S1B9</strain>
    </source>
</reference>
<evidence type="ECO:0000256" key="1">
    <source>
        <dbReference type="ARBA" id="ARBA00004429"/>
    </source>
</evidence>
<evidence type="ECO:0000313" key="15">
    <source>
        <dbReference type="EMBL" id="PPK56062.1"/>
    </source>
</evidence>
<dbReference type="Pfam" id="PF00672">
    <property type="entry name" value="HAMP"/>
    <property type="match status" value="1"/>
</dbReference>
<keyword evidence="3" id="KW-0997">Cell inner membrane</keyword>
<dbReference type="STRING" id="930118.SAMN05216429_10492"/>
<dbReference type="CDD" id="cd06225">
    <property type="entry name" value="HAMP"/>
    <property type="match status" value="1"/>
</dbReference>
<dbReference type="PROSITE" id="PS50192">
    <property type="entry name" value="T_SNARE"/>
    <property type="match status" value="1"/>
</dbReference>
<dbReference type="PANTHER" id="PTHR32089:SF119">
    <property type="entry name" value="METHYL-ACCEPTING CHEMOTAXIS PROTEIN CTPL"/>
    <property type="match status" value="1"/>
</dbReference>
<dbReference type="InterPro" id="IPR000727">
    <property type="entry name" value="T_SNARE_dom"/>
</dbReference>
<feature type="transmembrane region" description="Helical" evidence="10">
    <location>
        <begin position="12"/>
        <end position="33"/>
    </location>
</feature>
<evidence type="ECO:0000259" key="13">
    <source>
        <dbReference type="PROSITE" id="PS50885"/>
    </source>
</evidence>
<keyword evidence="17" id="KW-1185">Reference proteome</keyword>
<keyword evidence="5 10" id="KW-1133">Transmembrane helix</keyword>
<evidence type="ECO:0000256" key="4">
    <source>
        <dbReference type="ARBA" id="ARBA00022692"/>
    </source>
</evidence>
<protein>
    <submittedName>
        <fullName evidence="15">Methyl-accepting chemotaxis sensory transducer with Cache sensor</fullName>
    </submittedName>
</protein>
<evidence type="ECO:0000313" key="14">
    <source>
        <dbReference type="EMBL" id="PPK53225.1"/>
    </source>
</evidence>
<evidence type="ECO:0000313" key="16">
    <source>
        <dbReference type="Proteomes" id="UP000239446"/>
    </source>
</evidence>
<evidence type="ECO:0000259" key="12">
    <source>
        <dbReference type="PROSITE" id="PS50192"/>
    </source>
</evidence>
<proteinExistence type="inferred from homology"/>
<dbReference type="FunFam" id="1.10.287.950:FF:000001">
    <property type="entry name" value="Methyl-accepting chemotaxis sensory transducer"/>
    <property type="match status" value="1"/>
</dbReference>
<dbReference type="RefSeq" id="WP_104414831.1">
    <property type="nucleotide sequence ID" value="NZ_PTIT01000002.1"/>
</dbReference>
<organism evidence="15 16">
    <name type="scientific">Marinobacter persicus</name>
    <dbReference type="NCBI Taxonomy" id="930118"/>
    <lineage>
        <taxon>Bacteria</taxon>
        <taxon>Pseudomonadati</taxon>
        <taxon>Pseudomonadota</taxon>
        <taxon>Gammaproteobacteria</taxon>
        <taxon>Pseudomonadales</taxon>
        <taxon>Marinobacteraceae</taxon>
        <taxon>Marinobacter</taxon>
    </lineage>
</organism>
<evidence type="ECO:0000256" key="3">
    <source>
        <dbReference type="ARBA" id="ARBA00022519"/>
    </source>
</evidence>
<dbReference type="InterPro" id="IPR033480">
    <property type="entry name" value="sCache_2"/>
</dbReference>
<dbReference type="Pfam" id="PF00015">
    <property type="entry name" value="MCPsignal"/>
    <property type="match status" value="1"/>
</dbReference>
<dbReference type="OrthoDB" id="2489132at2"/>
<comment type="similarity">
    <text evidence="8">Belongs to the methyl-accepting chemotaxis (MCP) protein family.</text>
</comment>
<evidence type="ECO:0000256" key="7">
    <source>
        <dbReference type="ARBA" id="ARBA00023224"/>
    </source>
</evidence>
<dbReference type="GO" id="GO:0005886">
    <property type="term" value="C:plasma membrane"/>
    <property type="evidence" value="ECO:0007669"/>
    <property type="project" value="UniProtKB-SubCell"/>
</dbReference>
<name>A0A2S6G9Q4_9GAMM</name>
<reference evidence="14 17" key="1">
    <citation type="submission" date="2018-02" db="EMBL/GenBank/DDBJ databases">
        <title>Deep subsurface shale carbon reservoir microbial communities from Ohio and West Virginia, USA.</title>
        <authorList>
            <person name="Wrighton K."/>
        </authorList>
    </citation>
    <scope>NUCLEOTIDE SEQUENCE [LARGE SCALE GENOMIC DNA]</scope>
    <source>
        <strain evidence="14 17">UTICA-S1B6</strain>
    </source>
</reference>
<keyword evidence="6 10" id="KW-0472">Membrane</keyword>
<evidence type="ECO:0000256" key="9">
    <source>
        <dbReference type="PROSITE-ProRule" id="PRU00284"/>
    </source>
</evidence>
<dbReference type="EMBL" id="PTIT01000002">
    <property type="protein sequence ID" value="PPK53225.1"/>
    <property type="molecule type" value="Genomic_DNA"/>
</dbReference>
<dbReference type="Proteomes" id="UP000239648">
    <property type="component" value="Unassembled WGS sequence"/>
</dbReference>
<dbReference type="Gene3D" id="3.30.450.20">
    <property type="entry name" value="PAS domain"/>
    <property type="match status" value="1"/>
</dbReference>
<dbReference type="AlphaFoldDB" id="A0A2S6G9Q4"/>
<dbReference type="CDD" id="cd11386">
    <property type="entry name" value="MCP_signal"/>
    <property type="match status" value="1"/>
</dbReference>
<dbReference type="InterPro" id="IPR004089">
    <property type="entry name" value="MCPsignal_dom"/>
</dbReference>
<dbReference type="InterPro" id="IPR003660">
    <property type="entry name" value="HAMP_dom"/>
</dbReference>
<dbReference type="SMART" id="SM00283">
    <property type="entry name" value="MA"/>
    <property type="match status" value="1"/>
</dbReference>
<dbReference type="SMART" id="SM01049">
    <property type="entry name" value="Cache_2"/>
    <property type="match status" value="1"/>
</dbReference>
<evidence type="ECO:0000256" key="6">
    <source>
        <dbReference type="ARBA" id="ARBA00023136"/>
    </source>
</evidence>
<dbReference type="GO" id="GO:0007165">
    <property type="term" value="P:signal transduction"/>
    <property type="evidence" value="ECO:0007669"/>
    <property type="project" value="UniProtKB-KW"/>
</dbReference>
<feature type="transmembrane region" description="Helical" evidence="10">
    <location>
        <begin position="202"/>
        <end position="224"/>
    </location>
</feature>
<feature type="domain" description="HAMP" evidence="13">
    <location>
        <begin position="226"/>
        <end position="280"/>
    </location>
</feature>
<dbReference type="GO" id="GO:0006935">
    <property type="term" value="P:chemotaxis"/>
    <property type="evidence" value="ECO:0007669"/>
    <property type="project" value="UniProtKB-ARBA"/>
</dbReference>
<dbReference type="PROSITE" id="PS50111">
    <property type="entry name" value="CHEMOTAXIS_TRANSDUC_2"/>
    <property type="match status" value="1"/>
</dbReference>
<feature type="domain" description="T-SNARE coiled-coil homology" evidence="12">
    <location>
        <begin position="276"/>
        <end position="338"/>
    </location>
</feature>
<evidence type="ECO:0000256" key="10">
    <source>
        <dbReference type="SAM" id="Phobius"/>
    </source>
</evidence>
<dbReference type="SUPFAM" id="SSF58104">
    <property type="entry name" value="Methyl-accepting chemotaxis protein (MCP) signaling domain"/>
    <property type="match status" value="1"/>
</dbReference>
<sequence>MSFLNNFTIRTRLLIGIVLPVLITAGVIAWITASQIQANGQEELQRLEQQLLATHKKGLKNLVETARDVVLEAKNNAWTEEEAKAEARERIRGITFDETNYIFVYDENLNNLAYAPDPSKEGPVTNPDTRKLLRNIYNAAGGDGFHRYEWTNPASGNVEPKVSYARIIPEWNWMVGAGVYVTDIQEVLAATKQEIDEAMTRALSFILMVTVAVIVLSVIIGMLVGRTVTGPIRQVSEMMREIADGDGDLRHRLPEDGNDELAVLGKRFNHFIVKIQDTVREVGATTDQVASAAEELSSVATETRQSVQEQGSETDQIASAINEMAATIQQIAGNANSVEGAASDADRMAREGGETITSAQNSVNHLSEEIENTAKGIDALAEKSGDIQQVLDVIHAVTEQTNLLALNAAIEAARAGEHGRGFSVVADEVRQLAKRSAESADQIREMIDGFVEESKASVERMSHSRKSSEETVERINHATSALNTIVSSVGHIHDQVTQIATAAEQQSQVAEEINQNVVRIVDAAQRSDTGVTQTNEASNELARLGEHLRELVNQFKF</sequence>